<proteinExistence type="predicted"/>
<accession>A0A3D1JK68</accession>
<dbReference type="Proteomes" id="UP000264141">
    <property type="component" value="Unassembled WGS sequence"/>
</dbReference>
<organism evidence="2 3">
    <name type="scientific">Anaerolinea thermolimosa</name>
    <dbReference type="NCBI Taxonomy" id="229919"/>
    <lineage>
        <taxon>Bacteria</taxon>
        <taxon>Bacillati</taxon>
        <taxon>Chloroflexota</taxon>
        <taxon>Anaerolineae</taxon>
        <taxon>Anaerolineales</taxon>
        <taxon>Anaerolineaceae</taxon>
        <taxon>Anaerolinea</taxon>
    </lineage>
</organism>
<comment type="caution">
    <text evidence="2">The sequence shown here is derived from an EMBL/GenBank/DDBJ whole genome shotgun (WGS) entry which is preliminary data.</text>
</comment>
<sequence>MIDPKKTGACISQLRRQRDWTQSELAERLHVTPQAVSRWETGESSRILPPWLKLRGFFA</sequence>
<dbReference type="SUPFAM" id="SSF47413">
    <property type="entry name" value="lambda repressor-like DNA-binding domains"/>
    <property type="match status" value="1"/>
</dbReference>
<dbReference type="Gene3D" id="1.10.260.40">
    <property type="entry name" value="lambda repressor-like DNA-binding domains"/>
    <property type="match status" value="1"/>
</dbReference>
<feature type="domain" description="HTH cro/C1-type" evidence="1">
    <location>
        <begin position="11"/>
        <end position="45"/>
    </location>
</feature>
<dbReference type="InterPro" id="IPR001387">
    <property type="entry name" value="Cro/C1-type_HTH"/>
</dbReference>
<dbReference type="PROSITE" id="PS50943">
    <property type="entry name" value="HTH_CROC1"/>
    <property type="match status" value="1"/>
</dbReference>
<evidence type="ECO:0000313" key="2">
    <source>
        <dbReference type="EMBL" id="HCE18647.1"/>
    </source>
</evidence>
<evidence type="ECO:0000313" key="3">
    <source>
        <dbReference type="Proteomes" id="UP000264141"/>
    </source>
</evidence>
<evidence type="ECO:0000259" key="1">
    <source>
        <dbReference type="PROSITE" id="PS50943"/>
    </source>
</evidence>
<name>A0A3D1JK68_9CHLR</name>
<dbReference type="GO" id="GO:0003677">
    <property type="term" value="F:DNA binding"/>
    <property type="evidence" value="ECO:0007669"/>
    <property type="project" value="InterPro"/>
</dbReference>
<dbReference type="Pfam" id="PF01381">
    <property type="entry name" value="HTH_3"/>
    <property type="match status" value="1"/>
</dbReference>
<dbReference type="CDD" id="cd00093">
    <property type="entry name" value="HTH_XRE"/>
    <property type="match status" value="1"/>
</dbReference>
<dbReference type="EMBL" id="DPBP01000048">
    <property type="protein sequence ID" value="HCE18647.1"/>
    <property type="molecule type" value="Genomic_DNA"/>
</dbReference>
<reference evidence="2 3" key="1">
    <citation type="journal article" date="2018" name="Nat. Biotechnol.">
        <title>A standardized bacterial taxonomy based on genome phylogeny substantially revises the tree of life.</title>
        <authorList>
            <person name="Parks D.H."/>
            <person name="Chuvochina M."/>
            <person name="Waite D.W."/>
            <person name="Rinke C."/>
            <person name="Skarshewski A."/>
            <person name="Chaumeil P.A."/>
            <person name="Hugenholtz P."/>
        </authorList>
    </citation>
    <scope>NUCLEOTIDE SEQUENCE [LARGE SCALE GENOMIC DNA]</scope>
    <source>
        <strain evidence="2">UBA8781</strain>
    </source>
</reference>
<dbReference type="AlphaFoldDB" id="A0A3D1JK68"/>
<dbReference type="InterPro" id="IPR010982">
    <property type="entry name" value="Lambda_DNA-bd_dom_sf"/>
</dbReference>
<gene>
    <name evidence="2" type="ORF">DEQ80_12390</name>
</gene>
<protein>
    <recommendedName>
        <fullName evidence="1">HTH cro/C1-type domain-containing protein</fullName>
    </recommendedName>
</protein>